<name>A0AAW9RC12_9HYPH</name>
<evidence type="ECO:0000313" key="1">
    <source>
        <dbReference type="EMBL" id="MEJ8571094.1"/>
    </source>
</evidence>
<keyword evidence="2" id="KW-1185">Reference proteome</keyword>
<protein>
    <submittedName>
        <fullName evidence="1">SRPBCC family protein</fullName>
    </submittedName>
</protein>
<gene>
    <name evidence="1" type="ORF">V3328_06400</name>
</gene>
<reference evidence="1 2" key="1">
    <citation type="submission" date="2024-02" db="EMBL/GenBank/DDBJ databases">
        <title>Genome analysis and characterization of Microbaculum marinisediminis sp. nov., isolated from marine sediment.</title>
        <authorList>
            <person name="Du Z.-J."/>
            <person name="Ye Y.-Q."/>
            <person name="Zhang Z.-R."/>
            <person name="Yuan S.-M."/>
            <person name="Zhang X.-Y."/>
        </authorList>
    </citation>
    <scope>NUCLEOTIDE SEQUENCE [LARGE SCALE GENOMIC DNA]</scope>
    <source>
        <strain evidence="1 2">SDUM1044001</strain>
    </source>
</reference>
<comment type="caution">
    <text evidence="1">The sequence shown here is derived from an EMBL/GenBank/DDBJ whole genome shotgun (WGS) entry which is preliminary data.</text>
</comment>
<organism evidence="1 2">
    <name type="scientific">Microbaculum marinum</name>
    <dbReference type="NCBI Taxonomy" id="1764581"/>
    <lineage>
        <taxon>Bacteria</taxon>
        <taxon>Pseudomonadati</taxon>
        <taxon>Pseudomonadota</taxon>
        <taxon>Alphaproteobacteria</taxon>
        <taxon>Hyphomicrobiales</taxon>
        <taxon>Tepidamorphaceae</taxon>
        <taxon>Microbaculum</taxon>
    </lineage>
</organism>
<accession>A0AAW9RC12</accession>
<dbReference type="InterPro" id="IPR023393">
    <property type="entry name" value="START-like_dom_sf"/>
</dbReference>
<dbReference type="InterPro" id="IPR019587">
    <property type="entry name" value="Polyketide_cyclase/dehydratase"/>
</dbReference>
<dbReference type="RefSeq" id="WP_340328778.1">
    <property type="nucleotide sequence ID" value="NZ_JAZHOF010000002.1"/>
</dbReference>
<dbReference type="Pfam" id="PF10604">
    <property type="entry name" value="Polyketide_cyc2"/>
    <property type="match status" value="1"/>
</dbReference>
<evidence type="ECO:0000313" key="2">
    <source>
        <dbReference type="Proteomes" id="UP001378188"/>
    </source>
</evidence>
<dbReference type="CDD" id="cd07818">
    <property type="entry name" value="SRPBCC_1"/>
    <property type="match status" value="1"/>
</dbReference>
<dbReference type="EMBL" id="JAZHOF010000002">
    <property type="protein sequence ID" value="MEJ8571094.1"/>
    <property type="molecule type" value="Genomic_DNA"/>
</dbReference>
<proteinExistence type="predicted"/>
<dbReference type="SUPFAM" id="SSF55961">
    <property type="entry name" value="Bet v1-like"/>
    <property type="match status" value="1"/>
</dbReference>
<sequence>MLKILGVAAVVVAAAIAGVLVFAATKPDTFRLERSATIKASPDVIYSQIENFRNWRTWSPYEDLDPDLERSYGGAAQGVGAIYEWSGSEDVGAGRMEIVDAVTGRSIRIKLDFVRPFEAHNTAEFDLVPGEDATLVTWAMAGPQPYLAKVMSVFIDFDTMVGKDFETGLDNLRKATERD</sequence>
<dbReference type="Gene3D" id="3.30.530.20">
    <property type="match status" value="1"/>
</dbReference>
<dbReference type="Proteomes" id="UP001378188">
    <property type="component" value="Unassembled WGS sequence"/>
</dbReference>
<dbReference type="AlphaFoldDB" id="A0AAW9RC12"/>